<dbReference type="RefSeq" id="WP_013024963.1">
    <property type="nucleotide sequence ID" value="NC_013956.2"/>
</dbReference>
<sequence length="148" mass="17370">MPLTLKEKLKEAQKKGQLKKLIELIIAETGVREDSIEVCSISYQSIIDHVYDLLVLENEVYDTNTQKSNFEKFIDSISGFEYLITYFMTENNIFFLKLPSQTIKESQELFWDSKKIMGNSRNRIFIKEDFSRGFIVLSSEYGIEKAEW</sequence>
<dbReference type="AlphaFoldDB" id="D4GLX0"/>
<dbReference type="STRING" id="706191.PANA_1073"/>
<gene>
    <name evidence="1" type="ordered locus">PANA_1073</name>
</gene>
<name>D4GLX0_PANAM</name>
<keyword evidence="2" id="KW-1185">Reference proteome</keyword>
<reference evidence="1 2" key="1">
    <citation type="journal article" date="2010" name="J. Bacteriol.">
        <title>Genome sequence of Pantoea ananatis LMG20103, the causative agent of Eucalyptus blight and dieback.</title>
        <authorList>
            <person name="De Maayer P."/>
            <person name="Chan W.Y."/>
            <person name="Venter S.N."/>
            <person name="Toth I.K."/>
            <person name="Birch P.R."/>
            <person name="Joubert F."/>
            <person name="Coutinho T.A."/>
        </authorList>
    </citation>
    <scope>NUCLEOTIDE SEQUENCE [LARGE SCALE GENOMIC DNA]</scope>
    <source>
        <strain evidence="1 2">LMG 20103</strain>
    </source>
</reference>
<dbReference type="HOGENOM" id="CLU_1757051_0_0_6"/>
<dbReference type="KEGG" id="pam:PANA_1073"/>
<dbReference type="Proteomes" id="UP000001702">
    <property type="component" value="Chromosome"/>
</dbReference>
<evidence type="ECO:0000313" key="2">
    <source>
        <dbReference type="Proteomes" id="UP000001702"/>
    </source>
</evidence>
<organism evidence="1 2">
    <name type="scientific">Pantoea ananatis (strain LMG 20103)</name>
    <dbReference type="NCBI Taxonomy" id="706191"/>
    <lineage>
        <taxon>Bacteria</taxon>
        <taxon>Pseudomonadati</taxon>
        <taxon>Pseudomonadota</taxon>
        <taxon>Gammaproteobacteria</taxon>
        <taxon>Enterobacterales</taxon>
        <taxon>Erwiniaceae</taxon>
        <taxon>Pantoea</taxon>
    </lineage>
</organism>
<evidence type="ECO:0000313" key="1">
    <source>
        <dbReference type="EMBL" id="ADD76240.1"/>
    </source>
</evidence>
<accession>D4GLX0</accession>
<protein>
    <submittedName>
        <fullName evidence="1">Uncharacterized protein</fullName>
    </submittedName>
</protein>
<proteinExistence type="predicted"/>
<dbReference type="EMBL" id="CP001875">
    <property type="protein sequence ID" value="ADD76240.1"/>
    <property type="molecule type" value="Genomic_DNA"/>
</dbReference>